<dbReference type="InterPro" id="IPR018060">
    <property type="entry name" value="HTH_AraC"/>
</dbReference>
<evidence type="ECO:0000259" key="7">
    <source>
        <dbReference type="PROSITE" id="PS01124"/>
    </source>
</evidence>
<evidence type="ECO:0000256" key="2">
    <source>
        <dbReference type="ARBA" id="ARBA00023015"/>
    </source>
</evidence>
<dbReference type="SMART" id="SM00448">
    <property type="entry name" value="REC"/>
    <property type="match status" value="1"/>
</dbReference>
<dbReference type="GO" id="GO:0043565">
    <property type="term" value="F:sequence-specific DNA binding"/>
    <property type="evidence" value="ECO:0007669"/>
    <property type="project" value="InterPro"/>
</dbReference>
<protein>
    <recommendedName>
        <fullName evidence="1">Stage 0 sporulation protein A homolog</fullName>
    </recommendedName>
</protein>
<dbReference type="Gene3D" id="1.10.10.60">
    <property type="entry name" value="Homeodomain-like"/>
    <property type="match status" value="2"/>
</dbReference>
<dbReference type="Proteomes" id="UP000824007">
    <property type="component" value="Unassembled WGS sequence"/>
</dbReference>
<keyword evidence="4" id="KW-0804">Transcription</keyword>
<dbReference type="AlphaFoldDB" id="A0A9D1YQW9"/>
<organism evidence="9 10">
    <name type="scientific">Candidatus Eisenbergiella pullistercoris</name>
    <dbReference type="NCBI Taxonomy" id="2838555"/>
    <lineage>
        <taxon>Bacteria</taxon>
        <taxon>Bacillati</taxon>
        <taxon>Bacillota</taxon>
        <taxon>Clostridia</taxon>
        <taxon>Lachnospirales</taxon>
        <taxon>Lachnospiraceae</taxon>
        <taxon>Eisenbergiella</taxon>
    </lineage>
</organism>
<keyword evidence="3" id="KW-0238">DNA-binding</keyword>
<evidence type="ECO:0000313" key="9">
    <source>
        <dbReference type="EMBL" id="HIY59537.1"/>
    </source>
</evidence>
<dbReference type="Pfam" id="PF12833">
    <property type="entry name" value="HTH_18"/>
    <property type="match status" value="1"/>
</dbReference>
<dbReference type="PANTHER" id="PTHR43280:SF2">
    <property type="entry name" value="HTH-TYPE TRANSCRIPTIONAL REGULATOR EXSA"/>
    <property type="match status" value="1"/>
</dbReference>
<comment type="function">
    <text evidence="5">May play the central regulatory role in sporulation. It may be an element of the effector pathway responsible for the activation of sporulation genes in response to nutritional stress. Spo0A may act in concert with spo0H (a sigma factor) to control the expression of some genes that are critical to the sporulation process.</text>
</comment>
<dbReference type="SUPFAM" id="SSF52172">
    <property type="entry name" value="CheY-like"/>
    <property type="match status" value="1"/>
</dbReference>
<gene>
    <name evidence="9" type="ORF">H9831_02480</name>
</gene>
<dbReference type="InterPro" id="IPR018062">
    <property type="entry name" value="HTH_AraC-typ_CS"/>
</dbReference>
<dbReference type="PROSITE" id="PS01124">
    <property type="entry name" value="HTH_ARAC_FAMILY_2"/>
    <property type="match status" value="1"/>
</dbReference>
<evidence type="ECO:0000256" key="1">
    <source>
        <dbReference type="ARBA" id="ARBA00018672"/>
    </source>
</evidence>
<dbReference type="Gene3D" id="3.40.50.2300">
    <property type="match status" value="1"/>
</dbReference>
<dbReference type="SUPFAM" id="SSF46689">
    <property type="entry name" value="Homeodomain-like"/>
    <property type="match status" value="2"/>
</dbReference>
<sequence>MYRLVIVDDEPITRNALKNFISQNCPDYTVSGVFSDGRQALDFLLRHPADMVITDIRMPVMDGLALCREIHQRFCNCILIIISGYGDFEYAKKAIHYGVSNYLLKPIDFDELLEFLNSSREKIDLVQEEADTSLEDTELFFIDLMMGNLHEKEELRRRLSSLRLPSGLDALPGAVLHLEFSGGRSSWKYGRERLSTAVLNTLRMSFTMYDVYLATRTETHFYFILFGKDGQEVTLQPARVQEAVLANLGLSCSADFRYRFSGLYDFAAHQLPERVLSPLSISDREKKIPAGDDVVIRKAMDYINANYAMDLTREDVAGAVFLSSAYFSRFFKQKTGMSFSDYLTTVRMQKAIELLSTKMKINDIARRVGYQSRNRFFINFRQFTSYTPTEYRRQILRMESFPEDSEDNNETDNS</sequence>
<evidence type="ECO:0000256" key="4">
    <source>
        <dbReference type="ARBA" id="ARBA00023163"/>
    </source>
</evidence>
<dbReference type="InterPro" id="IPR011006">
    <property type="entry name" value="CheY-like_superfamily"/>
</dbReference>
<evidence type="ECO:0000313" key="10">
    <source>
        <dbReference type="Proteomes" id="UP000824007"/>
    </source>
</evidence>
<evidence type="ECO:0000256" key="3">
    <source>
        <dbReference type="ARBA" id="ARBA00023125"/>
    </source>
</evidence>
<proteinExistence type="predicted"/>
<dbReference type="PANTHER" id="PTHR43280">
    <property type="entry name" value="ARAC-FAMILY TRANSCRIPTIONAL REGULATOR"/>
    <property type="match status" value="1"/>
</dbReference>
<dbReference type="GO" id="GO:0003700">
    <property type="term" value="F:DNA-binding transcription factor activity"/>
    <property type="evidence" value="ECO:0007669"/>
    <property type="project" value="InterPro"/>
</dbReference>
<dbReference type="GO" id="GO:0000160">
    <property type="term" value="P:phosphorelay signal transduction system"/>
    <property type="evidence" value="ECO:0007669"/>
    <property type="project" value="InterPro"/>
</dbReference>
<dbReference type="PROSITE" id="PS00041">
    <property type="entry name" value="HTH_ARAC_FAMILY_1"/>
    <property type="match status" value="1"/>
</dbReference>
<name>A0A9D1YQW9_9FIRM</name>
<dbReference type="EMBL" id="DXDD01000035">
    <property type="protein sequence ID" value="HIY59537.1"/>
    <property type="molecule type" value="Genomic_DNA"/>
</dbReference>
<evidence type="ECO:0000256" key="6">
    <source>
        <dbReference type="PROSITE-ProRule" id="PRU00169"/>
    </source>
</evidence>
<dbReference type="InterPro" id="IPR009057">
    <property type="entry name" value="Homeodomain-like_sf"/>
</dbReference>
<dbReference type="SMART" id="SM00342">
    <property type="entry name" value="HTH_ARAC"/>
    <property type="match status" value="1"/>
</dbReference>
<dbReference type="PROSITE" id="PS50110">
    <property type="entry name" value="RESPONSE_REGULATORY"/>
    <property type="match status" value="1"/>
</dbReference>
<keyword evidence="6" id="KW-0597">Phosphoprotein</keyword>
<comment type="caution">
    <text evidence="9">The sequence shown here is derived from an EMBL/GenBank/DDBJ whole genome shotgun (WGS) entry which is preliminary data.</text>
</comment>
<accession>A0A9D1YQW9</accession>
<keyword evidence="2" id="KW-0805">Transcription regulation</keyword>
<feature type="domain" description="Response regulatory" evidence="8">
    <location>
        <begin position="3"/>
        <end position="120"/>
    </location>
</feature>
<dbReference type="InterPro" id="IPR001789">
    <property type="entry name" value="Sig_transdc_resp-reg_receiver"/>
</dbReference>
<feature type="domain" description="HTH araC/xylS-type" evidence="7">
    <location>
        <begin position="297"/>
        <end position="394"/>
    </location>
</feature>
<dbReference type="CDD" id="cd17536">
    <property type="entry name" value="REC_YesN-like"/>
    <property type="match status" value="1"/>
</dbReference>
<evidence type="ECO:0000259" key="8">
    <source>
        <dbReference type="PROSITE" id="PS50110"/>
    </source>
</evidence>
<reference evidence="9" key="1">
    <citation type="journal article" date="2021" name="PeerJ">
        <title>Extensive microbial diversity within the chicken gut microbiome revealed by metagenomics and culture.</title>
        <authorList>
            <person name="Gilroy R."/>
            <person name="Ravi A."/>
            <person name="Getino M."/>
            <person name="Pursley I."/>
            <person name="Horton D.L."/>
            <person name="Alikhan N.F."/>
            <person name="Baker D."/>
            <person name="Gharbi K."/>
            <person name="Hall N."/>
            <person name="Watson M."/>
            <person name="Adriaenssens E.M."/>
            <person name="Foster-Nyarko E."/>
            <person name="Jarju S."/>
            <person name="Secka A."/>
            <person name="Antonio M."/>
            <person name="Oren A."/>
            <person name="Chaudhuri R.R."/>
            <person name="La Ragione R."/>
            <person name="Hildebrand F."/>
            <person name="Pallen M.J."/>
        </authorList>
    </citation>
    <scope>NUCLEOTIDE SEQUENCE</scope>
    <source>
        <strain evidence="9">ChiSxjej3B15-24422</strain>
    </source>
</reference>
<dbReference type="Pfam" id="PF00072">
    <property type="entry name" value="Response_reg"/>
    <property type="match status" value="1"/>
</dbReference>
<evidence type="ECO:0000256" key="5">
    <source>
        <dbReference type="ARBA" id="ARBA00024867"/>
    </source>
</evidence>
<feature type="modified residue" description="4-aspartylphosphate" evidence="6">
    <location>
        <position position="55"/>
    </location>
</feature>
<reference evidence="9" key="2">
    <citation type="submission" date="2021-04" db="EMBL/GenBank/DDBJ databases">
        <authorList>
            <person name="Gilroy R."/>
        </authorList>
    </citation>
    <scope>NUCLEOTIDE SEQUENCE</scope>
    <source>
        <strain evidence="9">ChiSxjej3B15-24422</strain>
    </source>
</reference>